<keyword evidence="3" id="KW-1185">Reference proteome</keyword>
<dbReference type="Proteomes" id="UP000567067">
    <property type="component" value="Unassembled WGS sequence"/>
</dbReference>
<dbReference type="EMBL" id="JACJIP010000019">
    <property type="protein sequence ID" value="MBA9086500.1"/>
    <property type="molecule type" value="Genomic_DNA"/>
</dbReference>
<comment type="caution">
    <text evidence="2">The sequence shown here is derived from an EMBL/GenBank/DDBJ whole genome shotgun (WGS) entry which is preliminary data.</text>
</comment>
<feature type="compositionally biased region" description="Basic and acidic residues" evidence="1">
    <location>
        <begin position="44"/>
        <end position="58"/>
    </location>
</feature>
<evidence type="ECO:0000313" key="2">
    <source>
        <dbReference type="EMBL" id="MBA9086500.1"/>
    </source>
</evidence>
<gene>
    <name evidence="2" type="ORF">FHR92_002978</name>
</gene>
<sequence>MVINKSSCNKRNLSRLACSPIDHRIQKLRDKTQKNNKEISELRERLQATKQSSREKFMQDTPPI</sequence>
<accession>A0A7W3SUQ6</accession>
<organism evidence="2 3">
    <name type="scientific">Fontibacillus solani</name>
    <dbReference type="NCBI Taxonomy" id="1572857"/>
    <lineage>
        <taxon>Bacteria</taxon>
        <taxon>Bacillati</taxon>
        <taxon>Bacillota</taxon>
        <taxon>Bacilli</taxon>
        <taxon>Bacillales</taxon>
        <taxon>Paenibacillaceae</taxon>
        <taxon>Fontibacillus</taxon>
    </lineage>
</organism>
<name>A0A7W3SUQ6_9BACL</name>
<dbReference type="AlphaFoldDB" id="A0A7W3SUQ6"/>
<evidence type="ECO:0000313" key="3">
    <source>
        <dbReference type="Proteomes" id="UP000567067"/>
    </source>
</evidence>
<feature type="region of interest" description="Disordered" evidence="1">
    <location>
        <begin position="44"/>
        <end position="64"/>
    </location>
</feature>
<dbReference type="RefSeq" id="WP_182536685.1">
    <property type="nucleotide sequence ID" value="NZ_JACJIP010000019.1"/>
</dbReference>
<proteinExistence type="predicted"/>
<protein>
    <submittedName>
        <fullName evidence="2">Chaperonin cofactor prefoldin</fullName>
    </submittedName>
</protein>
<evidence type="ECO:0000256" key="1">
    <source>
        <dbReference type="SAM" id="MobiDB-lite"/>
    </source>
</evidence>
<reference evidence="2 3" key="1">
    <citation type="submission" date="2020-08" db="EMBL/GenBank/DDBJ databases">
        <title>Genomic Encyclopedia of Type Strains, Phase III (KMG-III): the genomes of soil and plant-associated and newly described type strains.</title>
        <authorList>
            <person name="Whitman W."/>
        </authorList>
    </citation>
    <scope>NUCLEOTIDE SEQUENCE [LARGE SCALE GENOMIC DNA]</scope>
    <source>
        <strain evidence="2 3">CECT 8693</strain>
    </source>
</reference>